<sequence length="74" mass="8188">KNAQPLPRRLGTRPLRRTRRSHDAVLTLQRPQPLGLPLLNMPRKLASPQPFPALDARSSNAVPAVTTREEVTGC</sequence>
<feature type="non-terminal residue" evidence="2">
    <location>
        <position position="1"/>
    </location>
</feature>
<comment type="caution">
    <text evidence="2">The sequence shown here is derived from an EMBL/GenBank/DDBJ whole genome shotgun (WGS) entry which is preliminary data.</text>
</comment>
<evidence type="ECO:0000313" key="3">
    <source>
        <dbReference type="Proteomes" id="UP000266188"/>
    </source>
</evidence>
<organism evidence="2 3">
    <name type="scientific">Aspergillus sclerotialis</name>
    <dbReference type="NCBI Taxonomy" id="2070753"/>
    <lineage>
        <taxon>Eukaryota</taxon>
        <taxon>Fungi</taxon>
        <taxon>Dikarya</taxon>
        <taxon>Ascomycota</taxon>
        <taxon>Pezizomycotina</taxon>
        <taxon>Eurotiomycetes</taxon>
        <taxon>Eurotiomycetidae</taxon>
        <taxon>Eurotiales</taxon>
        <taxon>Aspergillaceae</taxon>
        <taxon>Aspergillus</taxon>
        <taxon>Aspergillus subgen. Polypaecilum</taxon>
    </lineage>
</organism>
<proteinExistence type="predicted"/>
<gene>
    <name evidence="2" type="ORF">PHISCL_10938</name>
</gene>
<evidence type="ECO:0000256" key="1">
    <source>
        <dbReference type="SAM" id="MobiDB-lite"/>
    </source>
</evidence>
<accession>A0A3A2ZFI6</accession>
<feature type="region of interest" description="Disordered" evidence="1">
    <location>
        <begin position="49"/>
        <end position="74"/>
    </location>
</feature>
<keyword evidence="3" id="KW-1185">Reference proteome</keyword>
<dbReference type="EMBL" id="MVGC01003022">
    <property type="protein sequence ID" value="RJE16725.1"/>
    <property type="molecule type" value="Genomic_DNA"/>
</dbReference>
<reference evidence="3" key="1">
    <citation type="submission" date="2017-02" db="EMBL/GenBank/DDBJ databases">
        <authorList>
            <person name="Tafer H."/>
            <person name="Lopandic K."/>
        </authorList>
    </citation>
    <scope>NUCLEOTIDE SEQUENCE [LARGE SCALE GENOMIC DNA]</scope>
    <source>
        <strain evidence="3">CBS 366.77</strain>
    </source>
</reference>
<evidence type="ECO:0000313" key="2">
    <source>
        <dbReference type="EMBL" id="RJE16725.1"/>
    </source>
</evidence>
<dbReference type="AlphaFoldDB" id="A0A3A2ZFI6"/>
<name>A0A3A2ZFI6_9EURO</name>
<dbReference type="Proteomes" id="UP000266188">
    <property type="component" value="Unassembled WGS sequence"/>
</dbReference>
<feature type="non-terminal residue" evidence="2">
    <location>
        <position position="74"/>
    </location>
</feature>
<protein>
    <submittedName>
        <fullName evidence="2">Uncharacterized protein</fullName>
    </submittedName>
</protein>